<feature type="compositionally biased region" description="Polar residues" evidence="1">
    <location>
        <begin position="167"/>
        <end position="186"/>
    </location>
</feature>
<dbReference type="SUPFAM" id="SSF47769">
    <property type="entry name" value="SAM/Pointed domain"/>
    <property type="match status" value="1"/>
</dbReference>
<evidence type="ECO:0000256" key="2">
    <source>
        <dbReference type="SAM" id="SignalP"/>
    </source>
</evidence>
<feature type="compositionally biased region" description="Low complexity" evidence="1">
    <location>
        <begin position="86"/>
        <end position="109"/>
    </location>
</feature>
<proteinExistence type="predicted"/>
<keyword evidence="4" id="KW-1185">Reference proteome</keyword>
<sequence length="291" mass="31535">MLHLFLLSLQLQFGQSPKEDFAFDSDRPKPVQPAMSTSDLATFKQESFRYHTDDMGDGIAHSSQNGDLHPSEATVYTNGVHDIESDSNNSSSSNNNNNNNNNKNNGNTSEETADTNSGGLPGQDSPGVQLKGGNKLLEESRTDVAKSPVGAGEDSGKHLSVPPTHSRPAQNPGSAGSVVSTSNGTGTAKARAAKSPYTSPSLENIPVEEIRIPESANISSFTCDQLANFLRCFNVEGRVISHLHRKQVDGKRFSRLKDSELESLGMKNPVITYFRDKSHVKTAKRTNFFLL</sequence>
<evidence type="ECO:0000313" key="4">
    <source>
        <dbReference type="Proteomes" id="UP000735302"/>
    </source>
</evidence>
<dbReference type="AlphaFoldDB" id="A0AAV4AVK3"/>
<feature type="region of interest" description="Disordered" evidence="1">
    <location>
        <begin position="52"/>
        <end position="201"/>
    </location>
</feature>
<feature type="chain" id="PRO_5043382911" description="SAM domain-containing protein" evidence="2">
    <location>
        <begin position="17"/>
        <end position="291"/>
    </location>
</feature>
<feature type="signal peptide" evidence="2">
    <location>
        <begin position="1"/>
        <end position="16"/>
    </location>
</feature>
<evidence type="ECO:0000256" key="1">
    <source>
        <dbReference type="SAM" id="MobiDB-lite"/>
    </source>
</evidence>
<dbReference type="EMBL" id="BLXT01004267">
    <property type="protein sequence ID" value="GFO11332.1"/>
    <property type="molecule type" value="Genomic_DNA"/>
</dbReference>
<dbReference type="InterPro" id="IPR013761">
    <property type="entry name" value="SAM/pointed_sf"/>
</dbReference>
<name>A0AAV4AVK3_9GAST</name>
<reference evidence="3 4" key="1">
    <citation type="journal article" date="2021" name="Elife">
        <title>Chloroplast acquisition without the gene transfer in kleptoplastic sea slugs, Plakobranchus ocellatus.</title>
        <authorList>
            <person name="Maeda T."/>
            <person name="Takahashi S."/>
            <person name="Yoshida T."/>
            <person name="Shimamura S."/>
            <person name="Takaki Y."/>
            <person name="Nagai Y."/>
            <person name="Toyoda A."/>
            <person name="Suzuki Y."/>
            <person name="Arimoto A."/>
            <person name="Ishii H."/>
            <person name="Satoh N."/>
            <person name="Nishiyama T."/>
            <person name="Hasebe M."/>
            <person name="Maruyama T."/>
            <person name="Minagawa J."/>
            <person name="Obokata J."/>
            <person name="Shigenobu S."/>
        </authorList>
    </citation>
    <scope>NUCLEOTIDE SEQUENCE [LARGE SCALE GENOMIC DNA]</scope>
</reference>
<accession>A0AAV4AVK3</accession>
<evidence type="ECO:0008006" key="5">
    <source>
        <dbReference type="Google" id="ProtNLM"/>
    </source>
</evidence>
<comment type="caution">
    <text evidence="3">The sequence shown here is derived from an EMBL/GenBank/DDBJ whole genome shotgun (WGS) entry which is preliminary data.</text>
</comment>
<evidence type="ECO:0000313" key="3">
    <source>
        <dbReference type="EMBL" id="GFO11332.1"/>
    </source>
</evidence>
<organism evidence="3 4">
    <name type="scientific">Plakobranchus ocellatus</name>
    <dbReference type="NCBI Taxonomy" id="259542"/>
    <lineage>
        <taxon>Eukaryota</taxon>
        <taxon>Metazoa</taxon>
        <taxon>Spiralia</taxon>
        <taxon>Lophotrochozoa</taxon>
        <taxon>Mollusca</taxon>
        <taxon>Gastropoda</taxon>
        <taxon>Heterobranchia</taxon>
        <taxon>Euthyneura</taxon>
        <taxon>Panpulmonata</taxon>
        <taxon>Sacoglossa</taxon>
        <taxon>Placobranchoidea</taxon>
        <taxon>Plakobranchidae</taxon>
        <taxon>Plakobranchus</taxon>
    </lineage>
</organism>
<gene>
    <name evidence="3" type="ORF">PoB_003783700</name>
</gene>
<protein>
    <recommendedName>
        <fullName evidence="5">SAM domain-containing protein</fullName>
    </recommendedName>
</protein>
<keyword evidence="2" id="KW-0732">Signal</keyword>
<dbReference type="Proteomes" id="UP000735302">
    <property type="component" value="Unassembled WGS sequence"/>
</dbReference>